<proteinExistence type="predicted"/>
<evidence type="ECO:0000313" key="3">
    <source>
        <dbReference type="Proteomes" id="UP000809431"/>
    </source>
</evidence>
<dbReference type="Proteomes" id="UP000809431">
    <property type="component" value="Unassembled WGS sequence"/>
</dbReference>
<protein>
    <submittedName>
        <fullName evidence="2">DUF1223 domain-containing protein</fullName>
    </submittedName>
</protein>
<organism evidence="2 3">
    <name type="scientific">Jeongeupia naejangsanensis</name>
    <dbReference type="NCBI Taxonomy" id="613195"/>
    <lineage>
        <taxon>Bacteria</taxon>
        <taxon>Pseudomonadati</taxon>
        <taxon>Pseudomonadota</taxon>
        <taxon>Betaproteobacteria</taxon>
        <taxon>Neisseriales</taxon>
        <taxon>Chitinibacteraceae</taxon>
        <taxon>Jeongeupia</taxon>
    </lineage>
</organism>
<keyword evidence="3" id="KW-1185">Reference proteome</keyword>
<dbReference type="RefSeq" id="WP_203537660.1">
    <property type="nucleotide sequence ID" value="NZ_JAESND010000003.1"/>
</dbReference>
<comment type="caution">
    <text evidence="2">The sequence shown here is derived from an EMBL/GenBank/DDBJ whole genome shotgun (WGS) entry which is preliminary data.</text>
</comment>
<accession>A0ABS2BJM3</accession>
<feature type="signal peptide" evidence="1">
    <location>
        <begin position="1"/>
        <end position="17"/>
    </location>
</feature>
<dbReference type="PANTHER" id="PTHR36057">
    <property type="match status" value="1"/>
</dbReference>
<keyword evidence="1" id="KW-0732">Signal</keyword>
<evidence type="ECO:0000313" key="2">
    <source>
        <dbReference type="EMBL" id="MBM3115794.1"/>
    </source>
</evidence>
<dbReference type="InterPro" id="IPR010634">
    <property type="entry name" value="DUF1223"/>
</dbReference>
<reference evidence="2 3" key="1">
    <citation type="submission" date="2021-01" db="EMBL/GenBank/DDBJ databases">
        <title>Draft Genome Sequence and Polyhydroxyalkanoate Biosynthetic Potential of Jeongeupia naejangsanensis Type Strain DSM 24253.</title>
        <authorList>
            <person name="Turrini P."/>
            <person name="Artuso I."/>
            <person name="Lugli G.A."/>
            <person name="Frangipani E."/>
            <person name="Ventura M."/>
            <person name="Visca P."/>
        </authorList>
    </citation>
    <scope>NUCLEOTIDE SEQUENCE [LARGE SCALE GENOMIC DNA]</scope>
    <source>
        <strain evidence="2 3">DSM 24253</strain>
    </source>
</reference>
<sequence>MQLRIVGAIGLSLGALALSTLTLGTRTATPSCKGDSGPQKVHLVELYTSEGCSSCPPADARLNALDAPGVVPLALHVDYWDGLGWRDRFARREFGERQRWLVAQGGGQTVYTPHFFVDGQALFGWRDQLAGQLQNRPAAPLRLQVQAMADGRGNVHARIDSTAPGQAGLQLLVGVTEDGLRSRVGAGENRGATLVHDHVLRVLSPPLSLPAGGGTVTTMLPLPDDARAQLQVVAFVQDPRKAQIVQAVQTPRCTLR</sequence>
<feature type="chain" id="PRO_5046817326" evidence="1">
    <location>
        <begin position="18"/>
        <end position="256"/>
    </location>
</feature>
<name>A0ABS2BJM3_9NEIS</name>
<dbReference type="SUPFAM" id="SSF52833">
    <property type="entry name" value="Thioredoxin-like"/>
    <property type="match status" value="1"/>
</dbReference>
<evidence type="ECO:0000256" key="1">
    <source>
        <dbReference type="SAM" id="SignalP"/>
    </source>
</evidence>
<dbReference type="PANTHER" id="PTHR36057:SF1">
    <property type="entry name" value="LIPOPROTEIN LIPID ATTACHMENT SITE-LIKE PROTEIN, PUTATIVE (DUF1223)-RELATED"/>
    <property type="match status" value="1"/>
</dbReference>
<dbReference type="InterPro" id="IPR036249">
    <property type="entry name" value="Thioredoxin-like_sf"/>
</dbReference>
<dbReference type="EMBL" id="JAESND010000003">
    <property type="protein sequence ID" value="MBM3115794.1"/>
    <property type="molecule type" value="Genomic_DNA"/>
</dbReference>
<dbReference type="Pfam" id="PF06764">
    <property type="entry name" value="DUF1223"/>
    <property type="match status" value="1"/>
</dbReference>
<gene>
    <name evidence="2" type="ORF">JMJ54_08125</name>
</gene>